<dbReference type="Proteomes" id="UP000636661">
    <property type="component" value="Unassembled WGS sequence"/>
</dbReference>
<comment type="caution">
    <text evidence="1">The sequence shown here is derived from an EMBL/GenBank/DDBJ whole genome shotgun (WGS) entry which is preliminary data.</text>
</comment>
<evidence type="ECO:0000313" key="1">
    <source>
        <dbReference type="EMBL" id="GGU52198.1"/>
    </source>
</evidence>
<reference evidence="1" key="1">
    <citation type="journal article" date="2014" name="Int. J. Syst. Evol. Microbiol.">
        <title>Complete genome sequence of Corynebacterium casei LMG S-19264T (=DSM 44701T), isolated from a smear-ripened cheese.</title>
        <authorList>
            <consortium name="US DOE Joint Genome Institute (JGI-PGF)"/>
            <person name="Walter F."/>
            <person name="Albersmeier A."/>
            <person name="Kalinowski J."/>
            <person name="Ruckert C."/>
        </authorList>
    </citation>
    <scope>NUCLEOTIDE SEQUENCE</scope>
    <source>
        <strain evidence="1">JCM 4391</strain>
    </source>
</reference>
<organism evidence="1 2">
    <name type="scientific">Streptomyces lavendofoliae</name>
    <dbReference type="NCBI Taxonomy" id="67314"/>
    <lineage>
        <taxon>Bacteria</taxon>
        <taxon>Bacillati</taxon>
        <taxon>Actinomycetota</taxon>
        <taxon>Actinomycetes</taxon>
        <taxon>Kitasatosporales</taxon>
        <taxon>Streptomycetaceae</taxon>
        <taxon>Streptomyces</taxon>
    </lineage>
</organism>
<accession>A0A918I0H9</accession>
<protein>
    <submittedName>
        <fullName evidence="1">Uncharacterized protein</fullName>
    </submittedName>
</protein>
<reference evidence="1" key="2">
    <citation type="submission" date="2020-09" db="EMBL/GenBank/DDBJ databases">
        <authorList>
            <person name="Sun Q."/>
            <person name="Ohkuma M."/>
        </authorList>
    </citation>
    <scope>NUCLEOTIDE SEQUENCE</scope>
    <source>
        <strain evidence="1">JCM 4391</strain>
    </source>
</reference>
<evidence type="ECO:0000313" key="2">
    <source>
        <dbReference type="Proteomes" id="UP000636661"/>
    </source>
</evidence>
<keyword evidence="2" id="KW-1185">Reference proteome</keyword>
<dbReference type="AlphaFoldDB" id="A0A918I0H9"/>
<name>A0A918I0H9_9ACTN</name>
<dbReference type="EMBL" id="BMTP01000012">
    <property type="protein sequence ID" value="GGU52198.1"/>
    <property type="molecule type" value="Genomic_DNA"/>
</dbReference>
<sequence length="91" mass="10180">MTTQQMRPMTTREWEAAIDAADLLVGPSFGFQSVTGDWEAAVHVATGDNLTDDVRQELIEELRKAVSETVNRVLRTRTARVTYSTAQPQEN</sequence>
<proteinExistence type="predicted"/>
<dbReference type="RefSeq" id="WP_189552884.1">
    <property type="nucleotide sequence ID" value="NZ_BMTP01000012.1"/>
</dbReference>
<gene>
    <name evidence="1" type="ORF">GCM10010274_46380</name>
</gene>